<evidence type="ECO:0000313" key="3">
    <source>
        <dbReference type="Proteomes" id="UP001138500"/>
    </source>
</evidence>
<feature type="region of interest" description="Disordered" evidence="1">
    <location>
        <begin position="1"/>
        <end position="72"/>
    </location>
</feature>
<reference evidence="2 3" key="1">
    <citation type="journal article" date="2018" name="IMA Fungus">
        <title>IMA Genome-F 10: Nine draft genome sequences of Claviceps purpurea s.lat., including C. arundinis, C. humidiphila, and C. cf. spartinae, pseudomolecules for the pitch canker pathogen Fusarium circinatum, draft genome of Davidsoniella eucalypti, Grosmannia galeiformis, Quambalaria eucalypti, and Teratosphaeria destructans.</title>
        <authorList>
            <person name="Wingfield B.D."/>
            <person name="Liu M."/>
            <person name="Nguyen H.D."/>
            <person name="Lane F.A."/>
            <person name="Morgan S.W."/>
            <person name="De Vos L."/>
            <person name="Wilken P.M."/>
            <person name="Duong T.A."/>
            <person name="Aylward J."/>
            <person name="Coetzee M.P."/>
            <person name="Dadej K."/>
            <person name="De Beer Z.W."/>
            <person name="Findlay W."/>
            <person name="Havenga M."/>
            <person name="Kolarik M."/>
            <person name="Menzies J.G."/>
            <person name="Naidoo K."/>
            <person name="Pochopski O."/>
            <person name="Shoukouhi P."/>
            <person name="Santana Q.C."/>
            <person name="Seifert K.A."/>
            <person name="Soal N."/>
            <person name="Steenkamp E.T."/>
            <person name="Tatham C.T."/>
            <person name="van der Nest M.A."/>
            <person name="Wingfield M.J."/>
        </authorList>
    </citation>
    <scope>NUCLEOTIDE SEQUENCE [LARGE SCALE GENOMIC DNA]</scope>
    <source>
        <strain evidence="2">CMW44962</strain>
    </source>
</reference>
<evidence type="ECO:0000313" key="2">
    <source>
        <dbReference type="EMBL" id="KAH9844632.1"/>
    </source>
</evidence>
<sequence>MPPKTRRRTAAKTITTTESQAADTEETSQQEKAQQEKAQEEKAQQEKAQQEKAQQEKAQQEKAQQKESQQKEGRLLAFDEAFDEIRMMVRSHSGPYQSFSLVLILLSARNINLVRLCAAAANTLPECHRCHSRSYSFPRIRGFHLGNIVGLLIVLTGSKSRHDDHRDLGLPTNFYGDVDECSDEALLRHSECES</sequence>
<gene>
    <name evidence="2" type="ORF">Tdes44962_MAKER07220</name>
</gene>
<evidence type="ECO:0000256" key="1">
    <source>
        <dbReference type="SAM" id="MobiDB-lite"/>
    </source>
</evidence>
<dbReference type="EMBL" id="RIBY02000269">
    <property type="protein sequence ID" value="KAH9844632.1"/>
    <property type="molecule type" value="Genomic_DNA"/>
</dbReference>
<organism evidence="2 3">
    <name type="scientific">Teratosphaeria destructans</name>
    <dbReference type="NCBI Taxonomy" id="418781"/>
    <lineage>
        <taxon>Eukaryota</taxon>
        <taxon>Fungi</taxon>
        <taxon>Dikarya</taxon>
        <taxon>Ascomycota</taxon>
        <taxon>Pezizomycotina</taxon>
        <taxon>Dothideomycetes</taxon>
        <taxon>Dothideomycetidae</taxon>
        <taxon>Mycosphaerellales</taxon>
        <taxon>Teratosphaeriaceae</taxon>
        <taxon>Teratosphaeria</taxon>
    </lineage>
</organism>
<reference evidence="2 3" key="2">
    <citation type="journal article" date="2021" name="Curr. Genet.">
        <title>Genetic response to nitrogen starvation in the aggressive Eucalyptus foliar pathogen Teratosphaeria destructans.</title>
        <authorList>
            <person name="Havenga M."/>
            <person name="Wingfield B.D."/>
            <person name="Wingfield M.J."/>
            <person name="Dreyer L.L."/>
            <person name="Roets F."/>
            <person name="Aylward J."/>
        </authorList>
    </citation>
    <scope>NUCLEOTIDE SEQUENCE [LARGE SCALE GENOMIC DNA]</scope>
    <source>
        <strain evidence="2">CMW44962</strain>
    </source>
</reference>
<accession>A0A9W7SZE6</accession>
<comment type="caution">
    <text evidence="2">The sequence shown here is derived from an EMBL/GenBank/DDBJ whole genome shotgun (WGS) entry which is preliminary data.</text>
</comment>
<dbReference type="AlphaFoldDB" id="A0A9W7SZE6"/>
<proteinExistence type="predicted"/>
<keyword evidence="3" id="KW-1185">Reference proteome</keyword>
<protein>
    <submittedName>
        <fullName evidence="2">4Fe-4S dicluster domain-containing protein</fullName>
    </submittedName>
</protein>
<dbReference type="Proteomes" id="UP001138500">
    <property type="component" value="Unassembled WGS sequence"/>
</dbReference>
<feature type="compositionally biased region" description="Basic residues" evidence="1">
    <location>
        <begin position="1"/>
        <end position="10"/>
    </location>
</feature>
<feature type="compositionally biased region" description="Basic and acidic residues" evidence="1">
    <location>
        <begin position="33"/>
        <end position="72"/>
    </location>
</feature>
<name>A0A9W7SZE6_9PEZI</name>